<keyword evidence="2" id="KW-1185">Reference proteome</keyword>
<dbReference type="EMBL" id="CP106881">
    <property type="protein sequence ID" value="UYG51314.1"/>
    <property type="molecule type" value="Genomic_DNA"/>
</dbReference>
<dbReference type="PANTHER" id="PTHR40267">
    <property type="entry name" value="BLR3294 PROTEIN"/>
    <property type="match status" value="1"/>
</dbReference>
<proteinExistence type="predicted"/>
<dbReference type="InterPro" id="IPR026286">
    <property type="entry name" value="MaiA/AMDase"/>
</dbReference>
<dbReference type="PIRSF" id="PIRSF015736">
    <property type="entry name" value="MI"/>
    <property type="match status" value="1"/>
</dbReference>
<reference evidence="1" key="1">
    <citation type="submission" date="2022-09" db="EMBL/GenBank/DDBJ databases">
        <title>The complete genome of Acidovorax sp. 5MLIR.</title>
        <authorList>
            <person name="Liu L."/>
            <person name="Yue J."/>
            <person name="Yang F."/>
            <person name="Yuan J."/>
            <person name="Li L."/>
        </authorList>
    </citation>
    <scope>NUCLEOTIDE SEQUENCE</scope>
    <source>
        <strain evidence="1">5MLIR</strain>
    </source>
</reference>
<dbReference type="RefSeq" id="WP_231044643.1">
    <property type="nucleotide sequence ID" value="NZ_CP106881.1"/>
</dbReference>
<accession>A0ABY6G8C9</accession>
<protein>
    <submittedName>
        <fullName evidence="1">Aspartate/glutamate racemase family protein</fullName>
    </submittedName>
</protein>
<evidence type="ECO:0000313" key="1">
    <source>
        <dbReference type="EMBL" id="UYG51314.1"/>
    </source>
</evidence>
<dbReference type="Proteomes" id="UP001162800">
    <property type="component" value="Chromosome"/>
</dbReference>
<dbReference type="Gene3D" id="3.40.50.12500">
    <property type="match status" value="1"/>
</dbReference>
<sequence length="264" mass="28591">MTAETPKTLRLGVLTPSSNTALEPLTSALVASYRPERSALEAADAGAVTAHFARFKVTEIGLNHQALNQFDDSHILAAADLLADAKVDVIGWSGTAAGWLGFEKDQQLVQRIEQRTGIAATTAVLALNELLALRGIERIAIASPYTQDVQQRIADNYARAGIEVVAETHEGIRDNHQFGMLEPALLLQRLRALAGHERAPQALITYCTNLRAAQLAPALEAEFGVPLLDTVSTTVWGMLRRAQWPTAPLSPWGMLFEEAVPARI</sequence>
<evidence type="ECO:0000313" key="2">
    <source>
        <dbReference type="Proteomes" id="UP001162800"/>
    </source>
</evidence>
<gene>
    <name evidence="1" type="ORF">M9799_14815</name>
</gene>
<organism evidence="1 2">
    <name type="scientific">Comamonas endophytica</name>
    <dbReference type="NCBI Taxonomy" id="2949090"/>
    <lineage>
        <taxon>Bacteria</taxon>
        <taxon>Pseudomonadati</taxon>
        <taxon>Pseudomonadota</taxon>
        <taxon>Betaproteobacteria</taxon>
        <taxon>Burkholderiales</taxon>
        <taxon>Comamonadaceae</taxon>
        <taxon>Comamonas</taxon>
    </lineage>
</organism>
<dbReference type="PANTHER" id="PTHR40267:SF1">
    <property type="entry name" value="BLR3294 PROTEIN"/>
    <property type="match status" value="1"/>
</dbReference>
<dbReference type="InterPro" id="IPR053714">
    <property type="entry name" value="Iso_Racemase_Enz_sf"/>
</dbReference>
<dbReference type="Pfam" id="PF17645">
    <property type="entry name" value="Amdase"/>
    <property type="match status" value="1"/>
</dbReference>
<name>A0ABY6G8C9_9BURK</name>